<feature type="region of interest" description="Disordered" evidence="1">
    <location>
        <begin position="44"/>
        <end position="120"/>
    </location>
</feature>
<dbReference type="AlphaFoldDB" id="A0A8H3HDP4"/>
<accession>A0A8H3HDP4</accession>
<reference evidence="3" key="1">
    <citation type="submission" date="2021-01" db="EMBL/GenBank/DDBJ databases">
        <authorList>
            <person name="Kaushik A."/>
        </authorList>
    </citation>
    <scope>NUCLEOTIDE SEQUENCE</scope>
    <source>
        <strain evidence="3">AG4-RS23</strain>
    </source>
</reference>
<dbReference type="InterPro" id="IPR045341">
    <property type="entry name" value="DUF6532"/>
</dbReference>
<feature type="compositionally biased region" description="Acidic residues" evidence="1">
    <location>
        <begin position="226"/>
        <end position="236"/>
    </location>
</feature>
<feature type="compositionally biased region" description="Low complexity" evidence="1">
    <location>
        <begin position="70"/>
        <end position="83"/>
    </location>
</feature>
<feature type="region of interest" description="Disordered" evidence="1">
    <location>
        <begin position="651"/>
        <end position="670"/>
    </location>
</feature>
<evidence type="ECO:0000313" key="4">
    <source>
        <dbReference type="Proteomes" id="UP000663861"/>
    </source>
</evidence>
<evidence type="ECO:0000259" key="2">
    <source>
        <dbReference type="Pfam" id="PF20149"/>
    </source>
</evidence>
<feature type="compositionally biased region" description="Basic residues" evidence="1">
    <location>
        <begin position="84"/>
        <end position="99"/>
    </location>
</feature>
<feature type="region of interest" description="Disordered" evidence="1">
    <location>
        <begin position="133"/>
        <end position="194"/>
    </location>
</feature>
<comment type="caution">
    <text evidence="3">The sequence shown here is derived from an EMBL/GenBank/DDBJ whole genome shotgun (WGS) entry which is preliminary data.</text>
</comment>
<dbReference type="Pfam" id="PF20149">
    <property type="entry name" value="DUF6532"/>
    <property type="match status" value="1"/>
</dbReference>
<feature type="region of interest" description="Disordered" evidence="1">
    <location>
        <begin position="918"/>
        <end position="988"/>
    </location>
</feature>
<feature type="compositionally biased region" description="Polar residues" evidence="1">
    <location>
        <begin position="277"/>
        <end position="289"/>
    </location>
</feature>
<feature type="compositionally biased region" description="Acidic residues" evidence="1">
    <location>
        <begin position="926"/>
        <end position="935"/>
    </location>
</feature>
<protein>
    <recommendedName>
        <fullName evidence="2">DUF6532 domain-containing protein</fullName>
    </recommendedName>
</protein>
<feature type="region of interest" description="Disordered" evidence="1">
    <location>
        <begin position="1017"/>
        <end position="1077"/>
    </location>
</feature>
<feature type="compositionally biased region" description="Polar residues" evidence="1">
    <location>
        <begin position="351"/>
        <end position="361"/>
    </location>
</feature>
<dbReference type="Proteomes" id="UP000663861">
    <property type="component" value="Unassembled WGS sequence"/>
</dbReference>
<gene>
    <name evidence="3" type="ORF">RDB_LOCUS130031</name>
</gene>
<feature type="compositionally biased region" description="Polar residues" evidence="1">
    <location>
        <begin position="1067"/>
        <end position="1077"/>
    </location>
</feature>
<feature type="compositionally biased region" description="Polar residues" evidence="1">
    <location>
        <begin position="539"/>
        <end position="553"/>
    </location>
</feature>
<evidence type="ECO:0000313" key="3">
    <source>
        <dbReference type="EMBL" id="CAE6506126.1"/>
    </source>
</evidence>
<evidence type="ECO:0000256" key="1">
    <source>
        <dbReference type="SAM" id="MobiDB-lite"/>
    </source>
</evidence>
<feature type="compositionally biased region" description="Acidic residues" evidence="1">
    <location>
        <begin position="963"/>
        <end position="972"/>
    </location>
</feature>
<proteinExistence type="predicted"/>
<feature type="region of interest" description="Disordered" evidence="1">
    <location>
        <begin position="208"/>
        <end position="592"/>
    </location>
</feature>
<feature type="compositionally biased region" description="Basic and acidic residues" evidence="1">
    <location>
        <begin position="52"/>
        <end position="63"/>
    </location>
</feature>
<feature type="compositionally biased region" description="Acidic residues" evidence="1">
    <location>
        <begin position="1019"/>
        <end position="1053"/>
    </location>
</feature>
<feature type="compositionally biased region" description="Basic residues" evidence="1">
    <location>
        <begin position="418"/>
        <end position="435"/>
    </location>
</feature>
<feature type="compositionally biased region" description="Polar residues" evidence="1">
    <location>
        <begin position="562"/>
        <end position="589"/>
    </location>
</feature>
<organism evidence="3 4">
    <name type="scientific">Rhizoctonia solani</name>
    <dbReference type="NCBI Taxonomy" id="456999"/>
    <lineage>
        <taxon>Eukaryota</taxon>
        <taxon>Fungi</taxon>
        <taxon>Dikarya</taxon>
        <taxon>Basidiomycota</taxon>
        <taxon>Agaricomycotina</taxon>
        <taxon>Agaricomycetes</taxon>
        <taxon>Cantharellales</taxon>
        <taxon>Ceratobasidiaceae</taxon>
        <taxon>Rhizoctonia</taxon>
    </lineage>
</organism>
<name>A0A8H3HDP4_9AGAM</name>
<feature type="compositionally biased region" description="Low complexity" evidence="1">
    <location>
        <begin position="363"/>
        <end position="386"/>
    </location>
</feature>
<feature type="compositionally biased region" description="Pro residues" evidence="1">
    <location>
        <begin position="260"/>
        <end position="274"/>
    </location>
</feature>
<feature type="domain" description="DUF6532" evidence="2">
    <location>
        <begin position="682"/>
        <end position="875"/>
    </location>
</feature>
<sequence length="1077" mass="118388">MPPSSHLNRIRQLISASSTQALLHSPNIIHSPGAVLAHHTPLETQPDSQTEYLERSQRSRTPSEKGALLAASNAQRRQTSARAQRGRARNAQKAARKAARSLESDYESIADGTQTEHPHDPEIFANQEETFVNNPTFQGPIDPYTAQLSRATPPPDHSLDVSSHSSRLPPPSIHGSSTVIAPPQPVAPGSGHHISHPAIQRQMKRSIDTNQPAAKRPRIEHTLSDAETEVPETEDEQSFHAPTSAQPLQRFRSSIIITSPPAPSPHPSRSPSPLPHQDSQVPPEDTQTIPEDPEVAPIDTQTIPETPTQHPVANTVRPAQSTLSQATPISLGASAPDPPRTQLDSRARVVSTEQPSPTATRAVTHPTSSTPVTSSRNTRTTRVRPTINEPPPASQPVPSTGTRSEPIEVSDDPPPTRTRGRGVRARGRGRGRGCRPGRTLTRGGRGRGRGSAIRAREGFDAIPPSERTVPRNLGVRREGATIGQAPTLPPDAPLPTNLRPIDNSSQSRIQPPSTTQQTGHRPNRPTTASTPRTVPGPLTINQPNHTSAATPSSAVRPPTGNRWPQPNTPAGPSSLTRTQPIAGPSNPSAQRKHWATRVELTGLDPVAQSVNRLRGQIAAIQPSNGVPTRPTSENGAELVSDDEEERAAEAAVAQGCDPNNRRQKPSSRNTHGVARLVLQLTKLHFWAYALTEGPYQTRAVFTMWARVMWRETWAMELPGVPSRDATDEEIQVIIAGLTTNRGRVKEHLRPIVEFILGFNRFAVTPEEVALNISVFERHHPNSFHCLEQEPERRGHYESELMHHAFALGLFHNEGSVGAVFREYFENMEPATVAFILANIQFCVEEWSTGRHENRDLSTGQMLAKFESHLMAWRQFRRVAPRRARTLTREWFEHGLHYSGAAQPAEEQGLLPSQAAEFRADTPTPEEPNEPNETLDEQARNPISPLELPSQAAKFRADTPTPEEPNEPNETLDEQVAYTEQIRELGLDEEFGEALGKGVGEGLMQEVDKEIADLWAREWVEDEEWEQAQESNEGEEVGEGEEDKEDNQEDEGPAAEESIQYYDDGRISAQSKGKSWAT</sequence>
<feature type="compositionally biased region" description="Polar residues" evidence="1">
    <location>
        <begin position="502"/>
        <end position="532"/>
    </location>
</feature>
<feature type="compositionally biased region" description="Polar residues" evidence="1">
    <location>
        <begin position="299"/>
        <end position="328"/>
    </location>
</feature>
<dbReference type="EMBL" id="CAJMWY010003731">
    <property type="protein sequence ID" value="CAE6506126.1"/>
    <property type="molecule type" value="Genomic_DNA"/>
</dbReference>